<reference evidence="11 12" key="1">
    <citation type="submission" date="2018-08" db="EMBL/GenBank/DDBJ databases">
        <title>Muricauda nanhaiensis sp. nov., isolated from seawater of the South China Sea.</title>
        <authorList>
            <person name="Dang Y."/>
        </authorList>
    </citation>
    <scope>NUCLEOTIDE SEQUENCE [LARGE SCALE GENOMIC DNA]</scope>
    <source>
        <strain evidence="11 12">SM1704</strain>
    </source>
</reference>
<protein>
    <recommendedName>
        <fullName evidence="3 10">Gluconokinase</fullName>
        <ecNumber evidence="3 10">2.7.1.12</ecNumber>
    </recommendedName>
</protein>
<keyword evidence="4 10" id="KW-0808">Transferase</keyword>
<dbReference type="SUPFAM" id="SSF52540">
    <property type="entry name" value="P-loop containing nucleoside triphosphate hydrolases"/>
    <property type="match status" value="1"/>
</dbReference>
<dbReference type="GO" id="GO:0046316">
    <property type="term" value="F:gluconokinase activity"/>
    <property type="evidence" value="ECO:0007669"/>
    <property type="project" value="UniProtKB-EC"/>
</dbReference>
<comment type="similarity">
    <text evidence="2 10">Belongs to the gluconokinase GntK/GntV family.</text>
</comment>
<dbReference type="PANTHER" id="PTHR43442:SF3">
    <property type="entry name" value="GLUCONOKINASE-RELATED"/>
    <property type="match status" value="1"/>
</dbReference>
<dbReference type="GO" id="GO:0005737">
    <property type="term" value="C:cytoplasm"/>
    <property type="evidence" value="ECO:0007669"/>
    <property type="project" value="TreeGrafter"/>
</dbReference>
<dbReference type="EMBL" id="QTJX01000001">
    <property type="protein sequence ID" value="RDY61330.1"/>
    <property type="molecule type" value="Genomic_DNA"/>
</dbReference>
<accession>A0A371JU33</accession>
<evidence type="ECO:0000256" key="1">
    <source>
        <dbReference type="ARBA" id="ARBA00004761"/>
    </source>
</evidence>
<evidence type="ECO:0000256" key="3">
    <source>
        <dbReference type="ARBA" id="ARBA00012054"/>
    </source>
</evidence>
<evidence type="ECO:0000313" key="11">
    <source>
        <dbReference type="EMBL" id="RDY61330.1"/>
    </source>
</evidence>
<dbReference type="AlphaFoldDB" id="A0A371JU33"/>
<dbReference type="FunFam" id="3.40.50.300:FF:000522">
    <property type="entry name" value="Gluconokinase"/>
    <property type="match status" value="1"/>
</dbReference>
<dbReference type="InterPro" id="IPR027417">
    <property type="entry name" value="P-loop_NTPase"/>
</dbReference>
<keyword evidence="7 10" id="KW-0067">ATP-binding</keyword>
<evidence type="ECO:0000256" key="10">
    <source>
        <dbReference type="RuleBase" id="RU363066"/>
    </source>
</evidence>
<dbReference type="InterPro" id="IPR031322">
    <property type="entry name" value="Shikimate/glucono_kinase"/>
</dbReference>
<dbReference type="RefSeq" id="WP_116183212.1">
    <property type="nucleotide sequence ID" value="NZ_QTJX01000001.1"/>
</dbReference>
<proteinExistence type="inferred from homology"/>
<name>A0A371JU33_9FLAO</name>
<evidence type="ECO:0000256" key="7">
    <source>
        <dbReference type="ARBA" id="ARBA00022840"/>
    </source>
</evidence>
<keyword evidence="12" id="KW-1185">Reference proteome</keyword>
<keyword evidence="8" id="KW-0311">Gluconate utilization</keyword>
<evidence type="ECO:0000256" key="2">
    <source>
        <dbReference type="ARBA" id="ARBA00008420"/>
    </source>
</evidence>
<dbReference type="GO" id="GO:0019521">
    <property type="term" value="P:D-gluconate metabolic process"/>
    <property type="evidence" value="ECO:0007669"/>
    <property type="project" value="UniProtKB-KW"/>
</dbReference>
<dbReference type="Proteomes" id="UP000261828">
    <property type="component" value="Unassembled WGS sequence"/>
</dbReference>
<gene>
    <name evidence="11" type="ORF">DX873_03965</name>
</gene>
<dbReference type="OrthoDB" id="9813917at2"/>
<comment type="catalytic activity">
    <reaction evidence="9 10">
        <text>D-gluconate + ATP = 6-phospho-D-gluconate + ADP + H(+)</text>
        <dbReference type="Rhea" id="RHEA:19433"/>
        <dbReference type="ChEBI" id="CHEBI:15378"/>
        <dbReference type="ChEBI" id="CHEBI:18391"/>
        <dbReference type="ChEBI" id="CHEBI:30616"/>
        <dbReference type="ChEBI" id="CHEBI:58759"/>
        <dbReference type="ChEBI" id="CHEBI:456216"/>
        <dbReference type="EC" id="2.7.1.12"/>
    </reaction>
</comment>
<dbReference type="PANTHER" id="PTHR43442">
    <property type="entry name" value="GLUCONOKINASE-RELATED"/>
    <property type="match status" value="1"/>
</dbReference>
<keyword evidence="6 10" id="KW-0418">Kinase</keyword>
<comment type="caution">
    <text evidence="11">The sequence shown here is derived from an EMBL/GenBank/DDBJ whole genome shotgun (WGS) entry which is preliminary data.</text>
</comment>
<dbReference type="GO" id="GO:0005524">
    <property type="term" value="F:ATP binding"/>
    <property type="evidence" value="ECO:0007669"/>
    <property type="project" value="UniProtKB-KW"/>
</dbReference>
<dbReference type="Gene3D" id="3.40.50.300">
    <property type="entry name" value="P-loop containing nucleotide triphosphate hydrolases"/>
    <property type="match status" value="1"/>
</dbReference>
<evidence type="ECO:0000256" key="4">
    <source>
        <dbReference type="ARBA" id="ARBA00022679"/>
    </source>
</evidence>
<evidence type="ECO:0000256" key="5">
    <source>
        <dbReference type="ARBA" id="ARBA00022741"/>
    </source>
</evidence>
<evidence type="ECO:0000313" key="12">
    <source>
        <dbReference type="Proteomes" id="UP000261828"/>
    </source>
</evidence>
<dbReference type="Pfam" id="PF01202">
    <property type="entry name" value="SKI"/>
    <property type="match status" value="1"/>
</dbReference>
<evidence type="ECO:0000256" key="6">
    <source>
        <dbReference type="ARBA" id="ARBA00022777"/>
    </source>
</evidence>
<sequence length="169" mass="18748">MPDGKRILVVMGVSGTGKSTIGTLLAEKLDYPFFDGDDYHPEENIKKMNSGIPLTDDDRKGWLLKLNQIALENRHTGGVIACSALKNTYRGILKAGVGSCMEFVYLEGSFDEVKSRLESREGHFMPIELLQSQFDTLEPPSNATTVSIMLSPEEIVKKIVKQVHLPKSH</sequence>
<dbReference type="NCBIfam" id="TIGR01313">
    <property type="entry name" value="therm_gnt_kin"/>
    <property type="match status" value="1"/>
</dbReference>
<dbReference type="EC" id="2.7.1.12" evidence="3 10"/>
<dbReference type="InterPro" id="IPR006001">
    <property type="entry name" value="Therm_gnt_kin"/>
</dbReference>
<comment type="pathway">
    <text evidence="1">Carbohydrate acid metabolism.</text>
</comment>
<evidence type="ECO:0000256" key="8">
    <source>
        <dbReference type="ARBA" id="ARBA00023064"/>
    </source>
</evidence>
<dbReference type="CDD" id="cd02021">
    <property type="entry name" value="GntK"/>
    <property type="match status" value="1"/>
</dbReference>
<organism evidence="11 12">
    <name type="scientific">Flagellimonas nanhaiensis</name>
    <dbReference type="NCBI Taxonomy" id="2292706"/>
    <lineage>
        <taxon>Bacteria</taxon>
        <taxon>Pseudomonadati</taxon>
        <taxon>Bacteroidota</taxon>
        <taxon>Flavobacteriia</taxon>
        <taxon>Flavobacteriales</taxon>
        <taxon>Flavobacteriaceae</taxon>
        <taxon>Flagellimonas</taxon>
    </lineage>
</organism>
<keyword evidence="5 10" id="KW-0547">Nucleotide-binding</keyword>
<evidence type="ECO:0000256" key="9">
    <source>
        <dbReference type="ARBA" id="ARBA00048090"/>
    </source>
</evidence>